<accession>A0A9D1IQT6</accession>
<reference evidence="2" key="2">
    <citation type="journal article" date="2021" name="PeerJ">
        <title>Extensive microbial diversity within the chicken gut microbiome revealed by metagenomics and culture.</title>
        <authorList>
            <person name="Gilroy R."/>
            <person name="Ravi A."/>
            <person name="Getino M."/>
            <person name="Pursley I."/>
            <person name="Horton D.L."/>
            <person name="Alikhan N.F."/>
            <person name="Baker D."/>
            <person name="Gharbi K."/>
            <person name="Hall N."/>
            <person name="Watson M."/>
            <person name="Adriaenssens E.M."/>
            <person name="Foster-Nyarko E."/>
            <person name="Jarju S."/>
            <person name="Secka A."/>
            <person name="Antonio M."/>
            <person name="Oren A."/>
            <person name="Chaudhuri R.R."/>
            <person name="La Ragione R."/>
            <person name="Hildebrand F."/>
            <person name="Pallen M.J."/>
        </authorList>
    </citation>
    <scope>NUCLEOTIDE SEQUENCE</scope>
    <source>
        <strain evidence="2">4509</strain>
    </source>
</reference>
<name>A0A9D1IQT6_9FIRM</name>
<keyword evidence="1" id="KW-1133">Transmembrane helix</keyword>
<evidence type="ECO:0000313" key="2">
    <source>
        <dbReference type="EMBL" id="HIU41858.1"/>
    </source>
</evidence>
<feature type="transmembrane region" description="Helical" evidence="1">
    <location>
        <begin position="12"/>
        <end position="32"/>
    </location>
</feature>
<sequence length="161" mass="18362">MKSKSKKKRWVLGIIAAVLVLAVIGGCLFLFLPGSWKPIDRFSEFQGILDSPIRQVTLRHIGYEVTFTDPDLIQPWQEGLEQLQLRKTGVNPRAMLALTGSWSGGNTNAVTLQTETGEYTLTFWEDAVFLSLFCYTPNDWENLPFDETYFQAVERQGITYY</sequence>
<organism evidence="2 3">
    <name type="scientific">Candidatus Egerieicola faecale</name>
    <dbReference type="NCBI Taxonomy" id="2840774"/>
    <lineage>
        <taxon>Bacteria</taxon>
        <taxon>Bacillati</taxon>
        <taxon>Bacillota</taxon>
        <taxon>Clostridia</taxon>
        <taxon>Eubacteriales</taxon>
        <taxon>Oscillospiraceae</taxon>
        <taxon>Oscillospiraceae incertae sedis</taxon>
        <taxon>Candidatus Egerieicola</taxon>
    </lineage>
</organism>
<dbReference type="EMBL" id="DVMX01000096">
    <property type="protein sequence ID" value="HIU41858.1"/>
    <property type="molecule type" value="Genomic_DNA"/>
</dbReference>
<dbReference type="Proteomes" id="UP000824082">
    <property type="component" value="Unassembled WGS sequence"/>
</dbReference>
<dbReference type="AlphaFoldDB" id="A0A9D1IQT6"/>
<evidence type="ECO:0000256" key="1">
    <source>
        <dbReference type="SAM" id="Phobius"/>
    </source>
</evidence>
<protein>
    <submittedName>
        <fullName evidence="2">Uncharacterized protein</fullName>
    </submittedName>
</protein>
<evidence type="ECO:0000313" key="3">
    <source>
        <dbReference type="Proteomes" id="UP000824082"/>
    </source>
</evidence>
<keyword evidence="1" id="KW-0812">Transmembrane</keyword>
<dbReference type="PROSITE" id="PS51257">
    <property type="entry name" value="PROKAR_LIPOPROTEIN"/>
    <property type="match status" value="1"/>
</dbReference>
<gene>
    <name evidence="2" type="ORF">IAD19_04820</name>
</gene>
<comment type="caution">
    <text evidence="2">The sequence shown here is derived from an EMBL/GenBank/DDBJ whole genome shotgun (WGS) entry which is preliminary data.</text>
</comment>
<proteinExistence type="predicted"/>
<reference evidence="2" key="1">
    <citation type="submission" date="2020-10" db="EMBL/GenBank/DDBJ databases">
        <authorList>
            <person name="Gilroy R."/>
        </authorList>
    </citation>
    <scope>NUCLEOTIDE SEQUENCE</scope>
    <source>
        <strain evidence="2">4509</strain>
    </source>
</reference>
<keyword evidence="1" id="KW-0472">Membrane</keyword>